<evidence type="ECO:0000313" key="1">
    <source>
        <dbReference type="EMBL" id="KAJ9072754.1"/>
    </source>
</evidence>
<accession>A0ACC2TDK2</accession>
<reference evidence="1" key="1">
    <citation type="submission" date="2022-04" db="EMBL/GenBank/DDBJ databases">
        <title>Genome of the entomopathogenic fungus Entomophthora muscae.</title>
        <authorList>
            <person name="Elya C."/>
            <person name="Lovett B.R."/>
            <person name="Lee E."/>
            <person name="Macias A.M."/>
            <person name="Hajek A.E."/>
            <person name="De Bivort B.L."/>
            <person name="Kasson M.T."/>
            <person name="De Fine Licht H.H."/>
            <person name="Stajich J.E."/>
        </authorList>
    </citation>
    <scope>NUCLEOTIDE SEQUENCE</scope>
    <source>
        <strain evidence="1">Berkeley</strain>
    </source>
</reference>
<organism evidence="1 2">
    <name type="scientific">Entomophthora muscae</name>
    <dbReference type="NCBI Taxonomy" id="34485"/>
    <lineage>
        <taxon>Eukaryota</taxon>
        <taxon>Fungi</taxon>
        <taxon>Fungi incertae sedis</taxon>
        <taxon>Zoopagomycota</taxon>
        <taxon>Entomophthoromycotina</taxon>
        <taxon>Entomophthoromycetes</taxon>
        <taxon>Entomophthorales</taxon>
        <taxon>Entomophthoraceae</taxon>
        <taxon>Entomophthora</taxon>
    </lineage>
</organism>
<proteinExistence type="predicted"/>
<name>A0ACC2TDK2_9FUNG</name>
<gene>
    <name evidence="1" type="ORF">DSO57_1039616</name>
</gene>
<keyword evidence="2" id="KW-1185">Reference proteome</keyword>
<comment type="caution">
    <text evidence="1">The sequence shown here is derived from an EMBL/GenBank/DDBJ whole genome shotgun (WGS) entry which is preliminary data.</text>
</comment>
<evidence type="ECO:0000313" key="2">
    <source>
        <dbReference type="Proteomes" id="UP001165960"/>
    </source>
</evidence>
<protein>
    <submittedName>
        <fullName evidence="1">Uncharacterized protein</fullName>
    </submittedName>
</protein>
<sequence length="307" mass="35116">MTSSKIIQDKLPQKYRQFHDVFRLLDFDELPPYRVYDHRIKLIPGHRLEPLPTSSFTEQETELIRYYICGLVSRGLITSSKAVAASGIYFESAGAHTVPKVSFRQLNASTVRASFEHPIPLNIIRSIMNTQVYTKLVIQNVHEQIRLNINDAHRTTFSTPFGKHRLTTLPFGLVDATVTIQEMADDIIDSNTRDYVVAYQDNILVYSWNAAHHTRHVKHILNCFRDYSVQLDIGKCEFDVTEIIFLGYKLGNGDFTINPVKCKEISEILLPKSKGELKSFIGKVRYWAEFIPDYASKVSSLSNLTLS</sequence>
<dbReference type="Proteomes" id="UP001165960">
    <property type="component" value="Unassembled WGS sequence"/>
</dbReference>
<dbReference type="EMBL" id="QTSX02002968">
    <property type="protein sequence ID" value="KAJ9072754.1"/>
    <property type="molecule type" value="Genomic_DNA"/>
</dbReference>